<name>A0AAW1YJG7_RUBAR</name>
<accession>A0AAW1YJG7</accession>
<dbReference type="Proteomes" id="UP001457282">
    <property type="component" value="Unassembled WGS sequence"/>
</dbReference>
<dbReference type="GO" id="GO:0009696">
    <property type="term" value="P:salicylic acid metabolic process"/>
    <property type="evidence" value="ECO:0007669"/>
    <property type="project" value="TreeGrafter"/>
</dbReference>
<reference evidence="1 2" key="1">
    <citation type="journal article" date="2023" name="G3 (Bethesda)">
        <title>A chromosome-length genome assembly and annotation of blackberry (Rubus argutus, cv. 'Hillquist').</title>
        <authorList>
            <person name="Bruna T."/>
            <person name="Aryal R."/>
            <person name="Dudchenko O."/>
            <person name="Sargent D.J."/>
            <person name="Mead D."/>
            <person name="Buti M."/>
            <person name="Cavallini A."/>
            <person name="Hytonen T."/>
            <person name="Andres J."/>
            <person name="Pham M."/>
            <person name="Weisz D."/>
            <person name="Mascagni F."/>
            <person name="Usai G."/>
            <person name="Natali L."/>
            <person name="Bassil N."/>
            <person name="Fernandez G.E."/>
            <person name="Lomsadze A."/>
            <person name="Armour M."/>
            <person name="Olukolu B."/>
            <person name="Poorten T."/>
            <person name="Britton C."/>
            <person name="Davik J."/>
            <person name="Ashrafi H."/>
            <person name="Aiden E.L."/>
            <person name="Borodovsky M."/>
            <person name="Worthington M."/>
        </authorList>
    </citation>
    <scope>NUCLEOTIDE SEQUENCE [LARGE SCALE GENOMIC DNA]</scope>
    <source>
        <strain evidence="1">PI 553951</strain>
    </source>
</reference>
<dbReference type="SUPFAM" id="SSF53474">
    <property type="entry name" value="alpha/beta-Hydrolases"/>
    <property type="match status" value="1"/>
</dbReference>
<evidence type="ECO:0000313" key="1">
    <source>
        <dbReference type="EMBL" id="KAK9948784.1"/>
    </source>
</evidence>
<dbReference type="PANTHER" id="PTHR10992:SF1066">
    <property type="entry name" value="METHYL JASMONATE ESTERASE 1"/>
    <property type="match status" value="1"/>
</dbReference>
<dbReference type="GO" id="GO:0080032">
    <property type="term" value="F:methyl jasmonate esterase activity"/>
    <property type="evidence" value="ECO:0007669"/>
    <property type="project" value="TreeGrafter"/>
</dbReference>
<dbReference type="Gene3D" id="3.40.50.1820">
    <property type="entry name" value="alpha/beta hydrolase"/>
    <property type="match status" value="1"/>
</dbReference>
<keyword evidence="2" id="KW-1185">Reference proteome</keyword>
<dbReference type="InterPro" id="IPR045889">
    <property type="entry name" value="MES/HNL"/>
</dbReference>
<dbReference type="InterPro" id="IPR029058">
    <property type="entry name" value="AB_hydrolase_fold"/>
</dbReference>
<dbReference type="EMBL" id="JBEDUW010000001">
    <property type="protein sequence ID" value="KAK9948784.1"/>
    <property type="molecule type" value="Genomic_DNA"/>
</dbReference>
<dbReference type="GO" id="GO:0009694">
    <property type="term" value="P:jasmonic acid metabolic process"/>
    <property type="evidence" value="ECO:0007669"/>
    <property type="project" value="TreeGrafter"/>
</dbReference>
<dbReference type="AlphaFoldDB" id="A0AAW1YJG7"/>
<organism evidence="1 2">
    <name type="scientific">Rubus argutus</name>
    <name type="common">Southern blackberry</name>
    <dbReference type="NCBI Taxonomy" id="59490"/>
    <lineage>
        <taxon>Eukaryota</taxon>
        <taxon>Viridiplantae</taxon>
        <taxon>Streptophyta</taxon>
        <taxon>Embryophyta</taxon>
        <taxon>Tracheophyta</taxon>
        <taxon>Spermatophyta</taxon>
        <taxon>Magnoliopsida</taxon>
        <taxon>eudicotyledons</taxon>
        <taxon>Gunneridae</taxon>
        <taxon>Pentapetalae</taxon>
        <taxon>rosids</taxon>
        <taxon>fabids</taxon>
        <taxon>Rosales</taxon>
        <taxon>Rosaceae</taxon>
        <taxon>Rosoideae</taxon>
        <taxon>Rosoideae incertae sedis</taxon>
        <taxon>Rubus</taxon>
    </lineage>
</organism>
<sequence>MPVMGPNSIPWAYYYYPLDVPLSCAKVGRWLSQSMGLLRTASKTNIWAREDLTLALSLVRFSPLFNEEIKLTEKKYGLVLRVFIVCDQDLGIKEDLQMWMIRKNPPNEVKVINGSDHMVMFSRPLELFSNLLKVAEKYS</sequence>
<evidence type="ECO:0000313" key="2">
    <source>
        <dbReference type="Proteomes" id="UP001457282"/>
    </source>
</evidence>
<dbReference type="GO" id="GO:0080031">
    <property type="term" value="F:methyl salicylate esterase activity"/>
    <property type="evidence" value="ECO:0007669"/>
    <property type="project" value="TreeGrafter"/>
</dbReference>
<comment type="caution">
    <text evidence="1">The sequence shown here is derived from an EMBL/GenBank/DDBJ whole genome shotgun (WGS) entry which is preliminary data.</text>
</comment>
<gene>
    <name evidence="1" type="ORF">M0R45_004346</name>
</gene>
<dbReference type="PANTHER" id="PTHR10992">
    <property type="entry name" value="METHYLESTERASE FAMILY MEMBER"/>
    <property type="match status" value="1"/>
</dbReference>
<dbReference type="GO" id="GO:0080030">
    <property type="term" value="F:methyl indole-3-acetate esterase activity"/>
    <property type="evidence" value="ECO:0007669"/>
    <property type="project" value="TreeGrafter"/>
</dbReference>
<protein>
    <submittedName>
        <fullName evidence="1">Uncharacterized protein</fullName>
    </submittedName>
</protein>
<proteinExistence type="predicted"/>